<evidence type="ECO:0000313" key="2">
    <source>
        <dbReference type="Proteomes" id="UP001218218"/>
    </source>
</evidence>
<reference evidence="1" key="1">
    <citation type="submission" date="2023-03" db="EMBL/GenBank/DDBJ databases">
        <title>Massive genome expansion in bonnet fungi (Mycena s.s.) driven by repeated elements and novel gene families across ecological guilds.</title>
        <authorList>
            <consortium name="Lawrence Berkeley National Laboratory"/>
            <person name="Harder C.B."/>
            <person name="Miyauchi S."/>
            <person name="Viragh M."/>
            <person name="Kuo A."/>
            <person name="Thoen E."/>
            <person name="Andreopoulos B."/>
            <person name="Lu D."/>
            <person name="Skrede I."/>
            <person name="Drula E."/>
            <person name="Henrissat B."/>
            <person name="Morin E."/>
            <person name="Kohler A."/>
            <person name="Barry K."/>
            <person name="LaButti K."/>
            <person name="Morin E."/>
            <person name="Salamov A."/>
            <person name="Lipzen A."/>
            <person name="Mereny Z."/>
            <person name="Hegedus B."/>
            <person name="Baldrian P."/>
            <person name="Stursova M."/>
            <person name="Weitz H."/>
            <person name="Taylor A."/>
            <person name="Grigoriev I.V."/>
            <person name="Nagy L.G."/>
            <person name="Martin F."/>
            <person name="Kauserud H."/>
        </authorList>
    </citation>
    <scope>NUCLEOTIDE SEQUENCE</scope>
    <source>
        <strain evidence="1">CBHHK002</strain>
    </source>
</reference>
<organism evidence="1 2">
    <name type="scientific">Mycena albidolilacea</name>
    <dbReference type="NCBI Taxonomy" id="1033008"/>
    <lineage>
        <taxon>Eukaryota</taxon>
        <taxon>Fungi</taxon>
        <taxon>Dikarya</taxon>
        <taxon>Basidiomycota</taxon>
        <taxon>Agaricomycotina</taxon>
        <taxon>Agaricomycetes</taxon>
        <taxon>Agaricomycetidae</taxon>
        <taxon>Agaricales</taxon>
        <taxon>Marasmiineae</taxon>
        <taxon>Mycenaceae</taxon>
        <taxon>Mycena</taxon>
    </lineage>
</organism>
<dbReference type="EMBL" id="JARIHO010000127">
    <property type="protein sequence ID" value="KAJ7301767.1"/>
    <property type="molecule type" value="Genomic_DNA"/>
</dbReference>
<accession>A0AAD7E837</accession>
<keyword evidence="2" id="KW-1185">Reference proteome</keyword>
<proteinExistence type="predicted"/>
<dbReference type="AlphaFoldDB" id="A0AAD7E837"/>
<gene>
    <name evidence="1" type="ORF">DFH08DRAFT_827234</name>
</gene>
<evidence type="ECO:0000313" key="1">
    <source>
        <dbReference type="EMBL" id="KAJ7301767.1"/>
    </source>
</evidence>
<dbReference type="Proteomes" id="UP001218218">
    <property type="component" value="Unassembled WGS sequence"/>
</dbReference>
<protein>
    <submittedName>
        <fullName evidence="1">Uncharacterized protein</fullName>
    </submittedName>
</protein>
<comment type="caution">
    <text evidence="1">The sequence shown here is derived from an EMBL/GenBank/DDBJ whole genome shotgun (WGS) entry which is preliminary data.</text>
</comment>
<name>A0AAD7E837_9AGAR</name>
<sequence length="311" mass="34603">MYAGTFGELHLHQAMSGLHLVIGTGLPRDWSRSWRNDGWGTSTKPRVQAGTYGSIKNFEADPYPYADWPVPRPAAGCPTRADHYLHRVDTVRLPVGYRSATPKLDQVRAHVSTSAYVRLCWSTCVYIGVGAKECANADPDSPLASVPFEIADLVKVEDAIRTMLAQTKKGLRFGVSQTTSRSIENGWRKWQAPQLHATDIFPEALQIWSKAANPDSNPSAEDTTDWEEEMKRVSSTIQATVKTAQSEENLDSILNAEWCRHGRGGMVCVVLGMKWWRMSFSSKDNKQLGEWGTILRDLTSAFKLITGAKSM</sequence>